<evidence type="ECO:0000256" key="5">
    <source>
        <dbReference type="ARBA" id="ARBA00022932"/>
    </source>
</evidence>
<gene>
    <name evidence="10" type="ORF">SAMN05421636_104445</name>
</gene>
<dbReference type="Pfam" id="PF07733">
    <property type="entry name" value="DNA_pol3_alpha"/>
    <property type="match status" value="1"/>
</dbReference>
<dbReference type="RefSeq" id="WP_091868137.1">
    <property type="nucleotide sequence ID" value="NZ_FNAO01000004.1"/>
</dbReference>
<proteinExistence type="predicted"/>
<dbReference type="Proteomes" id="UP000199109">
    <property type="component" value="Unassembled WGS sequence"/>
</dbReference>
<dbReference type="InterPro" id="IPR040982">
    <property type="entry name" value="DNA_pol3_finger"/>
</dbReference>
<dbReference type="GO" id="GO:0006260">
    <property type="term" value="P:DNA replication"/>
    <property type="evidence" value="ECO:0007669"/>
    <property type="project" value="UniProtKB-KW"/>
</dbReference>
<evidence type="ECO:0000256" key="4">
    <source>
        <dbReference type="ARBA" id="ARBA00022705"/>
    </source>
</evidence>
<evidence type="ECO:0000259" key="8">
    <source>
        <dbReference type="Pfam" id="PF14579"/>
    </source>
</evidence>
<dbReference type="Gene3D" id="3.20.20.140">
    <property type="entry name" value="Metal-dependent hydrolases"/>
    <property type="match status" value="2"/>
</dbReference>
<reference evidence="10 11" key="1">
    <citation type="submission" date="2016-10" db="EMBL/GenBank/DDBJ databases">
        <authorList>
            <person name="de Groot N.N."/>
        </authorList>
    </citation>
    <scope>NUCLEOTIDE SEQUENCE [LARGE SCALE GENOMIC DNA]</scope>
    <source>
        <strain evidence="10 11">DSM 23421</strain>
    </source>
</reference>
<sequence>MYTNCHSYYSLRYGILSEIQLLDLAKANGAGFVALTDINSTSAALNFLKLAANYPVWPVVGVDFRNGVHQLYVILARNNNGFMEINRFLTHHLHEKKEFPDTAPTSEDTYVIYPFERAMEQEKKDFRENEFIGISVRNLSRLMFTDYITYTDKLVIQQQVTFRNRTDFNTHRLLRCIGLNILLSKLPKSEEGSTESVMYPKAELLDHFAEYPFIKENTKRLMQGCKVVFFFDDQRTNQNQEHYYGSRDADYEFLKKECYRRIPVRYPNAGKKVTERVAYELDSIKRMGFVFDFVANYITIEDAKAHNRPHIGRGSGANSVVAYILGITNVDPIKLDLYFERFINPYRLSPPDFDIDFSWRDRDNVAQFMFDTFKNVALMATYVTFQYRAVIRELSKVFGMPKEETDKFLAGQFIDPEKDKYLKLVCKYGKRIHGFPNYVSVHACGIIITEKPIEYFSATFMPPKGFRTVMFDMNIAEDVGIFKFDILSQRGLSKITDCLEIIAYNRPDSEVKDIDAVYEFYEDDKINALLSVGDCIGGFYVESPAMRVLMTKLRTNDYLGLVAASSIIRPGPGNGGMKSEYILRHRYPERRAEAHPVMHDILEDTYGIMIYQEDVLKVAHHFAGMSLAEADVLRRGMRGKKRTKGVLVKMMNKFKDSCRKKGYPEKTIEDIWGQVESFAGYAFAKGHSASYTVESYQSLYLKCYFPIEYMVAVLNNGGGFYKVETYVNEIKKYGGIISPPCINTSDHPNIVVRKEVFLGFGMVKSIEDRTTEKLLTERQLYGKFKDLADFYDRVPIGVEQLIILIKVGAFRFTGIGKHRLMWEAYLKYNKGATKDRTPVLFKSPHVDYKIPDIETNFLIEAYDQMEFFGFPFISRFKLLKHPPESYLLAKDLPDYNKKRITIYGNLVTFKGTDTTNGQHMFFGTFADAGEAFFDTVHFPRVAEKFRFQSRGSYKIIGTVTEELDYYSIIVDEIYFQEILPDPRHHQPENFNKALPKFIKSV</sequence>
<dbReference type="STRING" id="641691.SAMN05421636_104445"/>
<feature type="domain" description="DNA polymerase III alpha subunit finger" evidence="9">
    <location>
        <begin position="492"/>
        <end position="662"/>
    </location>
</feature>
<dbReference type="PANTHER" id="PTHR32294">
    <property type="entry name" value="DNA POLYMERASE III SUBUNIT ALPHA"/>
    <property type="match status" value="1"/>
</dbReference>
<dbReference type="SUPFAM" id="SSF89550">
    <property type="entry name" value="PHP domain-like"/>
    <property type="match status" value="1"/>
</dbReference>
<dbReference type="Pfam" id="PF14579">
    <property type="entry name" value="HHH_6"/>
    <property type="match status" value="1"/>
</dbReference>
<dbReference type="InterPro" id="IPR029460">
    <property type="entry name" value="DNAPol_HHH"/>
</dbReference>
<dbReference type="EMBL" id="FNAO01000004">
    <property type="protein sequence ID" value="SDE35183.1"/>
    <property type="molecule type" value="Genomic_DNA"/>
</dbReference>
<keyword evidence="2" id="KW-0808">Transferase</keyword>
<dbReference type="GO" id="GO:0008408">
    <property type="term" value="F:3'-5' exonuclease activity"/>
    <property type="evidence" value="ECO:0007669"/>
    <property type="project" value="InterPro"/>
</dbReference>
<dbReference type="NCBIfam" id="TIGR00594">
    <property type="entry name" value="polc"/>
    <property type="match status" value="1"/>
</dbReference>
<dbReference type="InterPro" id="IPR004805">
    <property type="entry name" value="DnaE2/DnaE/PolC"/>
</dbReference>
<evidence type="ECO:0000256" key="6">
    <source>
        <dbReference type="ARBA" id="ARBA00049244"/>
    </source>
</evidence>
<evidence type="ECO:0000259" key="7">
    <source>
        <dbReference type="Pfam" id="PF07733"/>
    </source>
</evidence>
<evidence type="ECO:0000259" key="9">
    <source>
        <dbReference type="Pfam" id="PF17657"/>
    </source>
</evidence>
<keyword evidence="4" id="KW-0235">DNA replication</keyword>
<dbReference type="InterPro" id="IPR011708">
    <property type="entry name" value="DNA_pol3_alpha_NTPase_dom"/>
</dbReference>
<evidence type="ECO:0000256" key="3">
    <source>
        <dbReference type="ARBA" id="ARBA00022695"/>
    </source>
</evidence>
<protein>
    <recommendedName>
        <fullName evidence="1">DNA-directed DNA polymerase</fullName>
        <ecNumber evidence="1">2.7.7.7</ecNumber>
    </recommendedName>
</protein>
<keyword evidence="3" id="KW-0548">Nucleotidyltransferase</keyword>
<organism evidence="10 11">
    <name type="scientific">Pricia antarctica</name>
    <dbReference type="NCBI Taxonomy" id="641691"/>
    <lineage>
        <taxon>Bacteria</taxon>
        <taxon>Pseudomonadati</taxon>
        <taxon>Bacteroidota</taxon>
        <taxon>Flavobacteriia</taxon>
        <taxon>Flavobacteriales</taxon>
        <taxon>Flavobacteriaceae</taxon>
        <taxon>Pricia</taxon>
    </lineage>
</organism>
<dbReference type="EC" id="2.7.7.7" evidence="1"/>
<dbReference type="AlphaFoldDB" id="A0A1G7C7J8"/>
<dbReference type="Gene3D" id="1.10.150.870">
    <property type="match status" value="1"/>
</dbReference>
<evidence type="ECO:0000313" key="10">
    <source>
        <dbReference type="EMBL" id="SDE35183.1"/>
    </source>
</evidence>
<dbReference type="Pfam" id="PF17657">
    <property type="entry name" value="DNA_pol3_finger"/>
    <property type="match status" value="1"/>
</dbReference>
<dbReference type="GO" id="GO:0003887">
    <property type="term" value="F:DNA-directed DNA polymerase activity"/>
    <property type="evidence" value="ECO:0007669"/>
    <property type="project" value="UniProtKB-KW"/>
</dbReference>
<dbReference type="InterPro" id="IPR016195">
    <property type="entry name" value="Pol/histidinol_Pase-like"/>
</dbReference>
<keyword evidence="5" id="KW-0239">DNA-directed DNA polymerase</keyword>
<dbReference type="OrthoDB" id="9803237at2"/>
<dbReference type="PANTHER" id="PTHR32294:SF0">
    <property type="entry name" value="DNA POLYMERASE III SUBUNIT ALPHA"/>
    <property type="match status" value="1"/>
</dbReference>
<accession>A0A1G7C7J8</accession>
<comment type="catalytic activity">
    <reaction evidence="6">
        <text>DNA(n) + a 2'-deoxyribonucleoside 5'-triphosphate = DNA(n+1) + diphosphate</text>
        <dbReference type="Rhea" id="RHEA:22508"/>
        <dbReference type="Rhea" id="RHEA-COMP:17339"/>
        <dbReference type="Rhea" id="RHEA-COMP:17340"/>
        <dbReference type="ChEBI" id="CHEBI:33019"/>
        <dbReference type="ChEBI" id="CHEBI:61560"/>
        <dbReference type="ChEBI" id="CHEBI:173112"/>
        <dbReference type="EC" id="2.7.7.7"/>
    </reaction>
</comment>
<keyword evidence="11" id="KW-1185">Reference proteome</keyword>
<evidence type="ECO:0000313" key="11">
    <source>
        <dbReference type="Proteomes" id="UP000199109"/>
    </source>
</evidence>
<evidence type="ECO:0000256" key="1">
    <source>
        <dbReference type="ARBA" id="ARBA00012417"/>
    </source>
</evidence>
<feature type="domain" description="Bacterial DNA polymerase III alpha subunit NTPase" evidence="7">
    <location>
        <begin position="253"/>
        <end position="487"/>
    </location>
</feature>
<feature type="domain" description="DNA polymerase helix-hairpin-helix motif" evidence="8">
    <location>
        <begin position="737"/>
        <end position="819"/>
    </location>
</feature>
<evidence type="ECO:0000256" key="2">
    <source>
        <dbReference type="ARBA" id="ARBA00022679"/>
    </source>
</evidence>
<name>A0A1G7C7J8_9FLAO</name>